<keyword evidence="2" id="KW-0805">Transcription regulation</keyword>
<proteinExistence type="predicted"/>
<dbReference type="Gene3D" id="1.10.1660.10">
    <property type="match status" value="1"/>
</dbReference>
<evidence type="ECO:0000256" key="4">
    <source>
        <dbReference type="ARBA" id="ARBA00023163"/>
    </source>
</evidence>
<evidence type="ECO:0000256" key="3">
    <source>
        <dbReference type="ARBA" id="ARBA00023125"/>
    </source>
</evidence>
<dbReference type="SMART" id="SM00422">
    <property type="entry name" value="HTH_MERR"/>
    <property type="match status" value="1"/>
</dbReference>
<organism evidence="6 7">
    <name type="scientific">Paenibacillus athensensis</name>
    <dbReference type="NCBI Taxonomy" id="1967502"/>
    <lineage>
        <taxon>Bacteria</taxon>
        <taxon>Bacillati</taxon>
        <taxon>Bacillota</taxon>
        <taxon>Bacilli</taxon>
        <taxon>Bacillales</taxon>
        <taxon>Paenibacillaceae</taxon>
        <taxon>Paenibacillus</taxon>
    </lineage>
</organism>
<dbReference type="Pfam" id="PF08241">
    <property type="entry name" value="Methyltransf_11"/>
    <property type="match status" value="1"/>
</dbReference>
<reference evidence="6 7" key="1">
    <citation type="submission" date="2017-03" db="EMBL/GenBank/DDBJ databases">
        <title>Isolation of Levoglucosan Utilizing Bacteria.</title>
        <authorList>
            <person name="Arya A.S."/>
        </authorList>
    </citation>
    <scope>NUCLEOTIDE SEQUENCE [LARGE SCALE GENOMIC DNA]</scope>
    <source>
        <strain evidence="6 7">MEC069</strain>
    </source>
</reference>
<dbReference type="EMBL" id="MYFO01000009">
    <property type="protein sequence ID" value="TFE88606.1"/>
    <property type="molecule type" value="Genomic_DNA"/>
</dbReference>
<dbReference type="GO" id="GO:0008757">
    <property type="term" value="F:S-adenosylmethionine-dependent methyltransferase activity"/>
    <property type="evidence" value="ECO:0007669"/>
    <property type="project" value="InterPro"/>
</dbReference>
<dbReference type="GO" id="GO:0003677">
    <property type="term" value="F:DNA binding"/>
    <property type="evidence" value="ECO:0007669"/>
    <property type="project" value="UniProtKB-KW"/>
</dbReference>
<gene>
    <name evidence="6" type="ORF">B5M42_09140</name>
</gene>
<dbReference type="Proteomes" id="UP000298246">
    <property type="component" value="Unassembled WGS sequence"/>
</dbReference>
<dbReference type="InterPro" id="IPR029063">
    <property type="entry name" value="SAM-dependent_MTases_sf"/>
</dbReference>
<evidence type="ECO:0000256" key="1">
    <source>
        <dbReference type="ARBA" id="ARBA00022491"/>
    </source>
</evidence>
<dbReference type="OrthoDB" id="465705at2"/>
<dbReference type="CDD" id="cd02440">
    <property type="entry name" value="AdoMet_MTases"/>
    <property type="match status" value="1"/>
</dbReference>
<accession>A0A4Y8Q4J0</accession>
<dbReference type="RefSeq" id="WP_134751985.1">
    <property type="nucleotide sequence ID" value="NZ_MYFO02000002.1"/>
</dbReference>
<dbReference type="InterPro" id="IPR009061">
    <property type="entry name" value="DNA-bd_dom_put_sf"/>
</dbReference>
<dbReference type="InterPro" id="IPR013216">
    <property type="entry name" value="Methyltransf_11"/>
</dbReference>
<feature type="domain" description="HTH merR-type" evidence="5">
    <location>
        <begin position="1"/>
        <end position="69"/>
    </location>
</feature>
<evidence type="ECO:0000259" key="5">
    <source>
        <dbReference type="PROSITE" id="PS50937"/>
    </source>
</evidence>
<dbReference type="GO" id="GO:0003700">
    <property type="term" value="F:DNA-binding transcription factor activity"/>
    <property type="evidence" value="ECO:0007669"/>
    <property type="project" value="InterPro"/>
</dbReference>
<name>A0A4Y8Q4J0_9BACL</name>
<comment type="caution">
    <text evidence="6">The sequence shown here is derived from an EMBL/GenBank/DDBJ whole genome shotgun (WGS) entry which is preliminary data.</text>
</comment>
<dbReference type="CDD" id="cd00592">
    <property type="entry name" value="HTH_MerR-like"/>
    <property type="match status" value="1"/>
</dbReference>
<dbReference type="Gene3D" id="3.40.50.150">
    <property type="entry name" value="Vaccinia Virus protein VP39"/>
    <property type="match status" value="1"/>
</dbReference>
<dbReference type="InterPro" id="IPR047057">
    <property type="entry name" value="MerR_fam"/>
</dbReference>
<dbReference type="SUPFAM" id="SSF53335">
    <property type="entry name" value="S-adenosyl-L-methionine-dependent methyltransferases"/>
    <property type="match status" value="1"/>
</dbReference>
<keyword evidence="4" id="KW-0804">Transcription</keyword>
<sequence>MLIQEAAQKLNISPRAIRLYEQKGLISPAKQSGNQYRIFTEQDLWRLQTITALREAGMSLEQIKCALEHVDSDRKKELLAYLEMQRSIMYVALLAYKQQVQTTESMISLLKKEQTVPLQQICELAAGAKKLRETRTSWHDVWNFDHMAAHLDDVIQQNSELFADYGPALRTLCDWIRPAASESGLDAGTGTGNLTAKLLESGCTLYAVDQSPAMLAAFGSKFPHIEARRGNLLALPFMDGQFDFVVSSFALHHLNDEQTLLALTEIQRVLRPKGRIGFAGFMFTDRQAQEHYYRQLQREGRSDLLECLTDKPMTSLALVLEWLEQHGYMTKHRALSELVHVVAAVPIR</sequence>
<dbReference type="PANTHER" id="PTHR30204:SF69">
    <property type="entry name" value="MERR-FAMILY TRANSCRIPTIONAL REGULATOR"/>
    <property type="match status" value="1"/>
</dbReference>
<dbReference type="PANTHER" id="PTHR30204">
    <property type="entry name" value="REDOX-CYCLING DRUG-SENSING TRANSCRIPTIONAL ACTIVATOR SOXR"/>
    <property type="match status" value="1"/>
</dbReference>
<dbReference type="Pfam" id="PF13411">
    <property type="entry name" value="MerR_1"/>
    <property type="match status" value="1"/>
</dbReference>
<evidence type="ECO:0000313" key="6">
    <source>
        <dbReference type="EMBL" id="TFE88606.1"/>
    </source>
</evidence>
<protein>
    <recommendedName>
        <fullName evidence="5">HTH merR-type domain-containing protein</fullName>
    </recommendedName>
</protein>
<keyword evidence="7" id="KW-1185">Reference proteome</keyword>
<evidence type="ECO:0000313" key="7">
    <source>
        <dbReference type="Proteomes" id="UP000298246"/>
    </source>
</evidence>
<keyword evidence="3" id="KW-0238">DNA-binding</keyword>
<keyword evidence="1" id="KW-0678">Repressor</keyword>
<evidence type="ECO:0000256" key="2">
    <source>
        <dbReference type="ARBA" id="ARBA00023015"/>
    </source>
</evidence>
<dbReference type="PROSITE" id="PS50937">
    <property type="entry name" value="HTH_MERR_2"/>
    <property type="match status" value="1"/>
</dbReference>
<dbReference type="SUPFAM" id="SSF46955">
    <property type="entry name" value="Putative DNA-binding domain"/>
    <property type="match status" value="1"/>
</dbReference>
<dbReference type="AlphaFoldDB" id="A0A4Y8Q4J0"/>
<dbReference type="InterPro" id="IPR000551">
    <property type="entry name" value="MerR-type_HTH_dom"/>
</dbReference>